<sequence>MEQAKSVANELEDLKAVAKSLEEEKGKLYSQARQLEKEQLCLSLQVDCLQEENKKLLTERDRVKQKAAGLVAEKADLKAQLCEYETLLSCKDTALTEKTNRAEELTAMLAEYRTVVQELRLETSQLQEQLCQTYEDLAVLPKELPHKLKPNVQLPVQPLCLEIEEIQQGRKAEASLPSPLCGVLPGSGAPASAQLFVGLSPVDVRPVAEEQDVGAADCTPAWLAQPSPAEEAKALAERQQRLTPEMPESTVERRDGNCPAKEELCAHGAEEQLKLAMGTGEEHSCLSCVETHVLPWPEETAAKPICLEAGPADTLLSSAADRSPVGGLQQGALVPVQNQLSPVQQQQLYHCGFDTLAPWFPWGLIFLLHWPPPHVLPSRLLRALLISLLLLPALCCLVLPRREPPGWTMP</sequence>
<feature type="compositionally biased region" description="Basic and acidic residues" evidence="2">
    <location>
        <begin position="230"/>
        <end position="240"/>
    </location>
</feature>
<feature type="domain" description="KASH5-like coiled-coil" evidence="3">
    <location>
        <begin position="2"/>
        <end position="132"/>
    </location>
</feature>
<dbReference type="Proteomes" id="UP000765507">
    <property type="component" value="Unassembled WGS sequence"/>
</dbReference>
<comment type="caution">
    <text evidence="4">The sequence shown here is derived from an EMBL/GenBank/DDBJ whole genome shotgun (WGS) entry which is preliminary data.</text>
</comment>
<evidence type="ECO:0000313" key="4">
    <source>
        <dbReference type="EMBL" id="KAG6921457.1"/>
    </source>
</evidence>
<gene>
    <name evidence="4" type="primary">CCDC155</name>
    <name evidence="4" type="ORF">G0U57_007598</name>
</gene>
<evidence type="ECO:0000256" key="2">
    <source>
        <dbReference type="SAM" id="MobiDB-lite"/>
    </source>
</evidence>
<feature type="coiled-coil region" evidence="1">
    <location>
        <begin position="1"/>
        <end position="129"/>
    </location>
</feature>
<dbReference type="PANTHER" id="PTHR47300:SF1">
    <property type="entry name" value="PROTEIN KASH5"/>
    <property type="match status" value="1"/>
</dbReference>
<evidence type="ECO:0000313" key="5">
    <source>
        <dbReference type="Proteomes" id="UP000765507"/>
    </source>
</evidence>
<name>A0A8T1RY75_CHESE</name>
<dbReference type="GO" id="GO:0034993">
    <property type="term" value="C:meiotic nuclear membrane microtubule tethering complex"/>
    <property type="evidence" value="ECO:0007669"/>
    <property type="project" value="InterPro"/>
</dbReference>
<dbReference type="InterPro" id="IPR028170">
    <property type="entry name" value="KASH5"/>
</dbReference>
<dbReference type="OrthoDB" id="9943648at2759"/>
<keyword evidence="5" id="KW-1185">Reference proteome</keyword>
<reference evidence="4 5" key="1">
    <citation type="journal article" date="2020" name="G3 (Bethesda)">
        <title>Draft Genome of the Common Snapping Turtle, Chelydra serpentina, a Model for Phenotypic Plasticity in Reptiles.</title>
        <authorList>
            <person name="Das D."/>
            <person name="Singh S.K."/>
            <person name="Bierstedt J."/>
            <person name="Erickson A."/>
            <person name="Galli G.L.J."/>
            <person name="Crossley D.A. 2nd"/>
            <person name="Rhen T."/>
        </authorList>
    </citation>
    <scope>NUCLEOTIDE SEQUENCE [LARGE SCALE GENOMIC DNA]</scope>
    <source>
        <strain evidence="4">KW</strain>
    </source>
</reference>
<dbReference type="GO" id="GO:0007129">
    <property type="term" value="P:homologous chromosome pairing at meiosis"/>
    <property type="evidence" value="ECO:0007669"/>
    <property type="project" value="TreeGrafter"/>
</dbReference>
<evidence type="ECO:0000259" key="3">
    <source>
        <dbReference type="Pfam" id="PF14662"/>
    </source>
</evidence>
<dbReference type="GO" id="GO:0034397">
    <property type="term" value="P:telomere localization"/>
    <property type="evidence" value="ECO:0007669"/>
    <property type="project" value="InterPro"/>
</dbReference>
<dbReference type="GO" id="GO:0005640">
    <property type="term" value="C:nuclear outer membrane"/>
    <property type="evidence" value="ECO:0007669"/>
    <property type="project" value="TreeGrafter"/>
</dbReference>
<accession>A0A8T1RY75</accession>
<dbReference type="GO" id="GO:0070840">
    <property type="term" value="F:dynein complex binding"/>
    <property type="evidence" value="ECO:0007669"/>
    <property type="project" value="TreeGrafter"/>
</dbReference>
<dbReference type="GO" id="GO:0000800">
    <property type="term" value="C:lateral element"/>
    <property type="evidence" value="ECO:0007669"/>
    <property type="project" value="TreeGrafter"/>
</dbReference>
<dbReference type="GO" id="GO:0090619">
    <property type="term" value="C:meiotic spindle pole"/>
    <property type="evidence" value="ECO:0007669"/>
    <property type="project" value="TreeGrafter"/>
</dbReference>
<dbReference type="Pfam" id="PF14662">
    <property type="entry name" value="KASH_CCD"/>
    <property type="match status" value="1"/>
</dbReference>
<dbReference type="GO" id="GO:0000781">
    <property type="term" value="C:chromosome, telomeric region"/>
    <property type="evidence" value="ECO:0007669"/>
    <property type="project" value="TreeGrafter"/>
</dbReference>
<evidence type="ECO:0000256" key="1">
    <source>
        <dbReference type="SAM" id="Coils"/>
    </source>
</evidence>
<dbReference type="GO" id="GO:0051225">
    <property type="term" value="P:spindle assembly"/>
    <property type="evidence" value="ECO:0007669"/>
    <property type="project" value="TreeGrafter"/>
</dbReference>
<proteinExistence type="predicted"/>
<feature type="region of interest" description="Disordered" evidence="2">
    <location>
        <begin position="227"/>
        <end position="255"/>
    </location>
</feature>
<dbReference type="AlphaFoldDB" id="A0A8T1RY75"/>
<feature type="non-terminal residue" evidence="4">
    <location>
        <position position="1"/>
    </location>
</feature>
<dbReference type="GO" id="GO:0051653">
    <property type="term" value="P:spindle localization"/>
    <property type="evidence" value="ECO:0007669"/>
    <property type="project" value="TreeGrafter"/>
</dbReference>
<dbReference type="InterPro" id="IPR028168">
    <property type="entry name" value="KASH5_CC"/>
</dbReference>
<organism evidence="4 5">
    <name type="scientific">Chelydra serpentina</name>
    <name type="common">Snapping turtle</name>
    <name type="synonym">Testudo serpentina</name>
    <dbReference type="NCBI Taxonomy" id="8475"/>
    <lineage>
        <taxon>Eukaryota</taxon>
        <taxon>Metazoa</taxon>
        <taxon>Chordata</taxon>
        <taxon>Craniata</taxon>
        <taxon>Vertebrata</taxon>
        <taxon>Euteleostomi</taxon>
        <taxon>Archelosauria</taxon>
        <taxon>Testudinata</taxon>
        <taxon>Testudines</taxon>
        <taxon>Cryptodira</taxon>
        <taxon>Durocryptodira</taxon>
        <taxon>Americhelydia</taxon>
        <taxon>Chelydroidea</taxon>
        <taxon>Chelydridae</taxon>
        <taxon>Chelydra</taxon>
    </lineage>
</organism>
<dbReference type="EMBL" id="JAHGAV010002055">
    <property type="protein sequence ID" value="KAG6921457.1"/>
    <property type="molecule type" value="Genomic_DNA"/>
</dbReference>
<dbReference type="GO" id="GO:0007015">
    <property type="term" value="P:actin filament organization"/>
    <property type="evidence" value="ECO:0007669"/>
    <property type="project" value="TreeGrafter"/>
</dbReference>
<dbReference type="GO" id="GO:0090220">
    <property type="term" value="P:chromosome localization to nuclear envelope involved in homologous chromosome segregation"/>
    <property type="evidence" value="ECO:0007669"/>
    <property type="project" value="TreeGrafter"/>
</dbReference>
<keyword evidence="1" id="KW-0175">Coiled coil</keyword>
<protein>
    <submittedName>
        <fullName evidence="4">Coiled-coil domain containing 155</fullName>
    </submittedName>
</protein>
<dbReference type="PANTHER" id="PTHR47300">
    <property type="entry name" value="PROTEIN KASH5"/>
    <property type="match status" value="1"/>
</dbReference>